<dbReference type="Pfam" id="PF02230">
    <property type="entry name" value="Abhydrolase_2"/>
    <property type="match status" value="1"/>
</dbReference>
<evidence type="ECO:0000256" key="1">
    <source>
        <dbReference type="ARBA" id="ARBA00006499"/>
    </source>
</evidence>
<dbReference type="PANTHER" id="PTHR10655:SF63">
    <property type="entry name" value="PHOSPHOLIPASE_CARBOXYLESTERASE_THIOESTERASE DOMAIN-CONTAINING PROTEIN"/>
    <property type="match status" value="1"/>
</dbReference>
<dbReference type="Gene3D" id="3.40.50.1820">
    <property type="entry name" value="alpha/beta hydrolase"/>
    <property type="match status" value="1"/>
</dbReference>
<dbReference type="OrthoDB" id="2418081at2759"/>
<name>A0A232LSJ2_9EURO</name>
<dbReference type="GO" id="GO:0005737">
    <property type="term" value="C:cytoplasm"/>
    <property type="evidence" value="ECO:0007669"/>
    <property type="project" value="TreeGrafter"/>
</dbReference>
<protein>
    <recommendedName>
        <fullName evidence="2">Phospholipase/carboxylesterase/thioesterase domain-containing protein</fullName>
    </recommendedName>
</protein>
<dbReference type="PANTHER" id="PTHR10655">
    <property type="entry name" value="LYSOPHOSPHOLIPASE-RELATED"/>
    <property type="match status" value="1"/>
</dbReference>
<evidence type="ECO:0000259" key="2">
    <source>
        <dbReference type="Pfam" id="PF02230"/>
    </source>
</evidence>
<accession>A0A232LSJ2</accession>
<comment type="similarity">
    <text evidence="1">Belongs to the AB hydrolase superfamily. AB hydrolase 2 family.</text>
</comment>
<dbReference type="Proteomes" id="UP000243515">
    <property type="component" value="Unassembled WGS sequence"/>
</dbReference>
<keyword evidence="4" id="KW-1185">Reference proteome</keyword>
<proteinExistence type="inferred from homology"/>
<feature type="domain" description="Phospholipase/carboxylesterase/thioesterase" evidence="2">
    <location>
        <begin position="15"/>
        <end position="164"/>
    </location>
</feature>
<dbReference type="InterPro" id="IPR050565">
    <property type="entry name" value="LYPA1-2/EST-like"/>
</dbReference>
<dbReference type="EMBL" id="NPHW01005212">
    <property type="protein sequence ID" value="OXV06998.1"/>
    <property type="molecule type" value="Genomic_DNA"/>
</dbReference>
<comment type="caution">
    <text evidence="3">The sequence shown here is derived from an EMBL/GenBank/DDBJ whole genome shotgun (WGS) entry which is preliminary data.</text>
</comment>
<evidence type="ECO:0000313" key="3">
    <source>
        <dbReference type="EMBL" id="OXV06998.1"/>
    </source>
</evidence>
<evidence type="ECO:0000313" key="4">
    <source>
        <dbReference type="Proteomes" id="UP000243515"/>
    </source>
</evidence>
<organism evidence="3 4">
    <name type="scientific">Elaphomyces granulatus</name>
    <dbReference type="NCBI Taxonomy" id="519963"/>
    <lineage>
        <taxon>Eukaryota</taxon>
        <taxon>Fungi</taxon>
        <taxon>Dikarya</taxon>
        <taxon>Ascomycota</taxon>
        <taxon>Pezizomycotina</taxon>
        <taxon>Eurotiomycetes</taxon>
        <taxon>Eurotiomycetidae</taxon>
        <taxon>Eurotiales</taxon>
        <taxon>Elaphomycetaceae</taxon>
        <taxon>Elaphomyces</taxon>
    </lineage>
</organism>
<dbReference type="AlphaFoldDB" id="A0A232LSJ2"/>
<dbReference type="InterPro" id="IPR003140">
    <property type="entry name" value="PLipase/COase/thioEstase"/>
</dbReference>
<dbReference type="InterPro" id="IPR029058">
    <property type="entry name" value="AB_hydrolase_fold"/>
</dbReference>
<dbReference type="GO" id="GO:0008474">
    <property type="term" value="F:palmitoyl-(protein) hydrolase activity"/>
    <property type="evidence" value="ECO:0007669"/>
    <property type="project" value="TreeGrafter"/>
</dbReference>
<dbReference type="SUPFAM" id="SSF53474">
    <property type="entry name" value="alpha/beta-Hydrolases"/>
    <property type="match status" value="1"/>
</dbReference>
<gene>
    <name evidence="3" type="ORF">Egran_05236</name>
</gene>
<sequence length="285" mass="31757">MVLLYPARHVYFPANAEHTATVILLHGRGSNGSELASDLAETRTSAGKTVFAHFPSVRWVFPSARPRWSDQFGEEISEWFDLPSVEDPDQDGQKQLPGLQESVEYIHRILDEEVTKLGGNAARVVLGGISQGMAVALVALICSPRPLGAFVGAMGWMPFSGKLTTYLEKGETEQAASFFRWALAHPPAEYKRPRRSSVEISDASKKTNRLSFGTPVLLGHGEDDQWISVRLGETARDILLRLGFQVSWKTYRGVEGDGHWLKEPEQFDDIVRFLEDKFKQPCPSS</sequence>
<dbReference type="GO" id="GO:0052689">
    <property type="term" value="F:carboxylic ester hydrolase activity"/>
    <property type="evidence" value="ECO:0007669"/>
    <property type="project" value="TreeGrafter"/>
</dbReference>
<reference evidence="3 4" key="1">
    <citation type="journal article" date="2015" name="Environ. Microbiol.">
        <title>Metagenome sequence of Elaphomyces granulatus from sporocarp tissue reveals Ascomycota ectomycorrhizal fingerprints of genome expansion and a Proteobacteria-rich microbiome.</title>
        <authorList>
            <person name="Quandt C.A."/>
            <person name="Kohler A."/>
            <person name="Hesse C.N."/>
            <person name="Sharpton T.J."/>
            <person name="Martin F."/>
            <person name="Spatafora J.W."/>
        </authorList>
    </citation>
    <scope>NUCLEOTIDE SEQUENCE [LARGE SCALE GENOMIC DNA]</scope>
    <source>
        <strain evidence="3 4">OSC145934</strain>
    </source>
</reference>